<keyword evidence="3" id="KW-0336">GPI-anchor</keyword>
<organism evidence="10 11">
    <name type="scientific">Exophiala sideris</name>
    <dbReference type="NCBI Taxonomy" id="1016849"/>
    <lineage>
        <taxon>Eukaryota</taxon>
        <taxon>Fungi</taxon>
        <taxon>Dikarya</taxon>
        <taxon>Ascomycota</taxon>
        <taxon>Pezizomycotina</taxon>
        <taxon>Eurotiomycetes</taxon>
        <taxon>Chaetothyriomycetidae</taxon>
        <taxon>Chaetothyriales</taxon>
        <taxon>Herpotrichiellaceae</taxon>
        <taxon>Exophiala</taxon>
    </lineage>
</organism>
<keyword evidence="6" id="KW-0325">Glycoprotein</keyword>
<evidence type="ECO:0000256" key="6">
    <source>
        <dbReference type="ARBA" id="ARBA00023180"/>
    </source>
</evidence>
<evidence type="ECO:0000256" key="2">
    <source>
        <dbReference type="ARBA" id="ARBA00022475"/>
    </source>
</evidence>
<keyword evidence="4 8" id="KW-0732">Signal</keyword>
<evidence type="ECO:0000256" key="5">
    <source>
        <dbReference type="ARBA" id="ARBA00023136"/>
    </source>
</evidence>
<dbReference type="CDD" id="cd21176">
    <property type="entry name" value="LPMO_auxiliary-like"/>
    <property type="match status" value="1"/>
</dbReference>
<proteinExistence type="predicted"/>
<dbReference type="GO" id="GO:0005886">
    <property type="term" value="C:plasma membrane"/>
    <property type="evidence" value="ECO:0007669"/>
    <property type="project" value="UniProtKB-SubCell"/>
</dbReference>
<keyword evidence="5" id="KW-0472">Membrane</keyword>
<evidence type="ECO:0000256" key="7">
    <source>
        <dbReference type="ARBA" id="ARBA00023288"/>
    </source>
</evidence>
<comment type="subcellular location">
    <subcellularLocation>
        <location evidence="1">Cell membrane</location>
        <topology evidence="1">Lipid-anchor</topology>
        <topology evidence="1">GPI-anchor</topology>
    </subcellularLocation>
</comment>
<dbReference type="OrthoDB" id="2146436at2759"/>
<dbReference type="PANTHER" id="PTHR34992:SF1">
    <property type="entry name" value="COPPER ACQUISITION FACTOR BIM1-LIKE DOMAIN-CONTAINING PROTEIN"/>
    <property type="match status" value="1"/>
</dbReference>
<evidence type="ECO:0000256" key="8">
    <source>
        <dbReference type="SAM" id="SignalP"/>
    </source>
</evidence>
<evidence type="ECO:0000256" key="3">
    <source>
        <dbReference type="ARBA" id="ARBA00022622"/>
    </source>
</evidence>
<evidence type="ECO:0000313" key="11">
    <source>
        <dbReference type="Proteomes" id="UP000053599"/>
    </source>
</evidence>
<name>A0A0D1Z416_9EURO</name>
<keyword evidence="2" id="KW-1003">Cell membrane</keyword>
<protein>
    <recommendedName>
        <fullName evidence="9">Copper acquisition factor BIM1-like domain-containing protein</fullName>
    </recommendedName>
</protein>
<dbReference type="GO" id="GO:0098552">
    <property type="term" value="C:side of membrane"/>
    <property type="evidence" value="ECO:0007669"/>
    <property type="project" value="UniProtKB-KW"/>
</dbReference>
<dbReference type="EMBL" id="KN846952">
    <property type="protein sequence ID" value="KIV81603.1"/>
    <property type="molecule type" value="Genomic_DNA"/>
</dbReference>
<reference evidence="10 11" key="1">
    <citation type="submission" date="2015-01" db="EMBL/GenBank/DDBJ databases">
        <title>The Genome Sequence of Exophiala sideris CBS121828.</title>
        <authorList>
            <consortium name="The Broad Institute Genomics Platform"/>
            <person name="Cuomo C."/>
            <person name="de Hoog S."/>
            <person name="Gorbushina A."/>
            <person name="Stielow B."/>
            <person name="Teixiera M."/>
            <person name="Abouelleil A."/>
            <person name="Chapman S.B."/>
            <person name="Priest M."/>
            <person name="Young S.K."/>
            <person name="Wortman J."/>
            <person name="Nusbaum C."/>
            <person name="Birren B."/>
        </authorList>
    </citation>
    <scope>NUCLEOTIDE SEQUENCE [LARGE SCALE GENOMIC DNA]</scope>
    <source>
        <strain evidence="10 11">CBS 121828</strain>
    </source>
</reference>
<feature type="domain" description="Copper acquisition factor BIM1-like" evidence="9">
    <location>
        <begin position="18"/>
        <end position="156"/>
    </location>
</feature>
<dbReference type="InterPro" id="IPR046936">
    <property type="entry name" value="BIM1-like"/>
</dbReference>
<evidence type="ECO:0000313" key="10">
    <source>
        <dbReference type="EMBL" id="KIV81603.1"/>
    </source>
</evidence>
<dbReference type="InterPro" id="IPR046530">
    <property type="entry name" value="BIM1-like_dom"/>
</dbReference>
<evidence type="ECO:0000256" key="1">
    <source>
        <dbReference type="ARBA" id="ARBA00004609"/>
    </source>
</evidence>
<dbReference type="PANTHER" id="PTHR34992">
    <property type="entry name" value="HYPHAL ANASTAMOSIS-7 PROTEIN"/>
    <property type="match status" value="1"/>
</dbReference>
<feature type="signal peptide" evidence="8">
    <location>
        <begin position="1"/>
        <end position="19"/>
    </location>
</feature>
<sequence>MQFVSLLSLLSIWTACASAHFILQYPNSLGFDDDNEGTAPCGGFAITFNSSDDDIPIGGFPVSMLSTHPAADWLFRATLDQQAPFNWTNLLPVVSETGLGQFCLPALTAPSDFAGKDGVIQVIQNGPDGVLYQCAAVHFINGVNSTVSSSCTNVTGLTATVTNENNFNTTSSSSATSSGASSTGTAASATSSGVAAATNGPVLVQNLILAAGIAAPFLL</sequence>
<feature type="chain" id="PRO_5002237478" description="Copper acquisition factor BIM1-like domain-containing protein" evidence="8">
    <location>
        <begin position="20"/>
        <end position="219"/>
    </location>
</feature>
<accession>A0A0D1Z416</accession>
<evidence type="ECO:0000259" key="9">
    <source>
        <dbReference type="Pfam" id="PF20238"/>
    </source>
</evidence>
<dbReference type="Pfam" id="PF20238">
    <property type="entry name" value="BIM1-like_dom"/>
    <property type="match status" value="1"/>
</dbReference>
<keyword evidence="7" id="KW-0449">Lipoprotein</keyword>
<evidence type="ECO:0000256" key="4">
    <source>
        <dbReference type="ARBA" id="ARBA00022729"/>
    </source>
</evidence>
<dbReference type="Proteomes" id="UP000053599">
    <property type="component" value="Unassembled WGS sequence"/>
</dbReference>
<dbReference type="HOGENOM" id="CLU_070647_0_1_1"/>
<dbReference type="AlphaFoldDB" id="A0A0D1Z416"/>
<gene>
    <name evidence="10" type="ORF">PV11_03776</name>
</gene>